<dbReference type="SUPFAM" id="SSF49899">
    <property type="entry name" value="Concanavalin A-like lectins/glucanases"/>
    <property type="match status" value="1"/>
</dbReference>
<comment type="caution">
    <text evidence="5">The sequence shown here is derived from an EMBL/GenBank/DDBJ whole genome shotgun (WGS) entry which is preliminary data.</text>
</comment>
<dbReference type="InterPro" id="IPR050372">
    <property type="entry name" value="Neurexin-related_CASP"/>
</dbReference>
<dbReference type="Proteomes" id="UP001651158">
    <property type="component" value="Unassembled WGS sequence"/>
</dbReference>
<dbReference type="InterPro" id="IPR013320">
    <property type="entry name" value="ConA-like_dom_sf"/>
</dbReference>
<feature type="disulfide bond" evidence="2">
    <location>
        <begin position="186"/>
        <end position="195"/>
    </location>
</feature>
<keyword evidence="1 2" id="KW-1015">Disulfide bond</keyword>
<name>A0ABR4Q7E1_9CEST</name>
<feature type="domain" description="Laminin G" evidence="3">
    <location>
        <begin position="201"/>
        <end position="397"/>
    </location>
</feature>
<sequence>MLCSASYHLTPQLLLAKHSNRVWIYNKSREYHFYLPRLLQHPIKLHNANASFFDIAFGSTRPNEFSLSVNQHEVRRRLEDIPPESRVDFSMRSFGNEHPIYVGGHLTLSLGNPFPIVSAAENSLIGCVGDININGHLCDPRQSSFVGDAIGGFGIVDCARNVCNRHTCEGGSFCKPISSTEYACQCPIGTRPPWCKPDRVPIIPEFLGNSYLSVRGFRDTSWTETLIEITFLPKEATGLIIYSGYSFDTRGDFICVALVNGRIIVSLDLGHGPSFKKSSQNLTLNSWHTLRVKRRGRGFDIYLNGEHTASGPEAFTRGNFVQLTITDELYVGGNPNPDRISAYLPDYHELVSYKSVKGFFGCIQTRHPPVVMHMTMHGPVSKRREKVQYGAPLSPTCLVCVLSDQTGGSTGERSGEDGGEGEEVGCATRSSSRVVEVFSRVIATASSASTMCEDLRYGAMEACK</sequence>
<keyword evidence="2" id="KW-0245">EGF-like domain</keyword>
<organism evidence="5 6">
    <name type="scientific">Taenia crassiceps</name>
    <dbReference type="NCBI Taxonomy" id="6207"/>
    <lineage>
        <taxon>Eukaryota</taxon>
        <taxon>Metazoa</taxon>
        <taxon>Spiralia</taxon>
        <taxon>Lophotrochozoa</taxon>
        <taxon>Platyhelminthes</taxon>
        <taxon>Cestoda</taxon>
        <taxon>Eucestoda</taxon>
        <taxon>Cyclophyllidea</taxon>
        <taxon>Taeniidae</taxon>
        <taxon>Taenia</taxon>
    </lineage>
</organism>
<dbReference type="PANTHER" id="PTHR15036:SF85">
    <property type="entry name" value="SP2353, ISOFORM A"/>
    <property type="match status" value="1"/>
</dbReference>
<dbReference type="PROSITE" id="PS50026">
    <property type="entry name" value="EGF_3"/>
    <property type="match status" value="1"/>
</dbReference>
<dbReference type="EMBL" id="JAKROA010000008">
    <property type="protein sequence ID" value="KAL5105546.1"/>
    <property type="molecule type" value="Genomic_DNA"/>
</dbReference>
<feature type="domain" description="EGF-like" evidence="4">
    <location>
        <begin position="159"/>
        <end position="196"/>
    </location>
</feature>
<reference evidence="5 6" key="1">
    <citation type="journal article" date="2022" name="Front. Cell. Infect. Microbiol.">
        <title>The Genomes of Two Strains of Taenia crassiceps the Animal Model for the Study of Human Cysticercosis.</title>
        <authorList>
            <person name="Bobes R.J."/>
            <person name="Estrada K."/>
            <person name="Rios-Valencia D.G."/>
            <person name="Calderon-Gallegos A."/>
            <person name="de la Torre P."/>
            <person name="Carrero J.C."/>
            <person name="Sanchez-Flores A."/>
            <person name="Laclette J.P."/>
        </authorList>
    </citation>
    <scope>NUCLEOTIDE SEQUENCE [LARGE SCALE GENOMIC DNA]</scope>
    <source>
        <strain evidence="5">WFUcys</strain>
    </source>
</reference>
<comment type="caution">
    <text evidence="2">Lacks conserved residue(s) required for the propagation of feature annotation.</text>
</comment>
<keyword evidence="6" id="KW-1185">Reference proteome</keyword>
<gene>
    <name evidence="5" type="ORF">TcWFU_008107</name>
</gene>
<evidence type="ECO:0000313" key="6">
    <source>
        <dbReference type="Proteomes" id="UP001651158"/>
    </source>
</evidence>
<accession>A0ABR4Q7E1</accession>
<dbReference type="PANTHER" id="PTHR15036">
    <property type="entry name" value="PIKACHURIN-LIKE PROTEIN"/>
    <property type="match status" value="1"/>
</dbReference>
<proteinExistence type="predicted"/>
<dbReference type="PROSITE" id="PS50025">
    <property type="entry name" value="LAM_G_DOMAIN"/>
    <property type="match status" value="1"/>
</dbReference>
<dbReference type="Gene3D" id="2.60.120.200">
    <property type="match status" value="1"/>
</dbReference>
<evidence type="ECO:0000256" key="2">
    <source>
        <dbReference type="PROSITE-ProRule" id="PRU00076"/>
    </source>
</evidence>
<dbReference type="InterPro" id="IPR000742">
    <property type="entry name" value="EGF"/>
</dbReference>
<evidence type="ECO:0000259" key="3">
    <source>
        <dbReference type="PROSITE" id="PS50025"/>
    </source>
</evidence>
<dbReference type="CDD" id="cd00110">
    <property type="entry name" value="LamG"/>
    <property type="match status" value="1"/>
</dbReference>
<evidence type="ECO:0000259" key="4">
    <source>
        <dbReference type="PROSITE" id="PS50026"/>
    </source>
</evidence>
<evidence type="ECO:0000256" key="1">
    <source>
        <dbReference type="ARBA" id="ARBA00023157"/>
    </source>
</evidence>
<dbReference type="SMART" id="SM00282">
    <property type="entry name" value="LamG"/>
    <property type="match status" value="1"/>
</dbReference>
<evidence type="ECO:0000313" key="5">
    <source>
        <dbReference type="EMBL" id="KAL5105546.1"/>
    </source>
</evidence>
<dbReference type="InterPro" id="IPR001791">
    <property type="entry name" value="Laminin_G"/>
</dbReference>
<dbReference type="Pfam" id="PF00054">
    <property type="entry name" value="Laminin_G_1"/>
    <property type="match status" value="1"/>
</dbReference>
<protein>
    <submittedName>
        <fullName evidence="5">Pikachurin</fullName>
    </submittedName>
</protein>